<proteinExistence type="predicted"/>
<keyword evidence="2" id="KW-0732">Signal</keyword>
<feature type="region of interest" description="Disordered" evidence="1">
    <location>
        <begin position="135"/>
        <end position="158"/>
    </location>
</feature>
<feature type="chain" id="PRO_5046102281" description="Secreted protein" evidence="2">
    <location>
        <begin position="20"/>
        <end position="238"/>
    </location>
</feature>
<keyword evidence="4" id="KW-1185">Reference proteome</keyword>
<evidence type="ECO:0000256" key="2">
    <source>
        <dbReference type="SAM" id="SignalP"/>
    </source>
</evidence>
<evidence type="ECO:0000313" key="3">
    <source>
        <dbReference type="EMBL" id="GAT44563.1"/>
    </source>
</evidence>
<sequence length="238" mass="25668">MQPGRSGVVFLALVTPLVGALVRLRANYAPRRVQLPTDASVEEGGGGPVARGRSSYFGMLKRVHRIEVRQAHHPGGCGDSNVRACPSESEVSAQYRAYQRRRRCVETILTRRRCHGTILADELGDNSLSIHDAQLIPDPDLKPSAPVGRGCTGRARRAPAGIKYTLPAVPKVDSLSAPNPSEAPRDLLQRVHSSRQTTISDAEHVLEQRDSSLSRQNGAPTCPSPSPTAISDNLKHPG</sequence>
<feature type="signal peptide" evidence="2">
    <location>
        <begin position="1"/>
        <end position="19"/>
    </location>
</feature>
<dbReference type="EMBL" id="DF839838">
    <property type="protein sequence ID" value="GAT44563.1"/>
    <property type="molecule type" value="Genomic_DNA"/>
</dbReference>
<evidence type="ECO:0000313" key="4">
    <source>
        <dbReference type="Proteomes" id="UP000815677"/>
    </source>
</evidence>
<gene>
    <name evidence="3" type="ORF">MCHLO_02178</name>
</gene>
<reference evidence="3" key="1">
    <citation type="submission" date="2014-09" db="EMBL/GenBank/DDBJ databases">
        <title>Genome sequence of the luminous mushroom Mycena chlorophos for searching fungal bioluminescence genes.</title>
        <authorList>
            <person name="Tanaka Y."/>
            <person name="Kasuga D."/>
            <person name="Oba Y."/>
            <person name="Hase S."/>
            <person name="Sato K."/>
            <person name="Oba Y."/>
            <person name="Sakakibara Y."/>
        </authorList>
    </citation>
    <scope>NUCLEOTIDE SEQUENCE</scope>
</reference>
<evidence type="ECO:0000256" key="1">
    <source>
        <dbReference type="SAM" id="MobiDB-lite"/>
    </source>
</evidence>
<accession>A0ABQ0L071</accession>
<name>A0ABQ0L071_MYCCL</name>
<dbReference type="Proteomes" id="UP000815677">
    <property type="component" value="Unassembled WGS sequence"/>
</dbReference>
<feature type="region of interest" description="Disordered" evidence="1">
    <location>
        <begin position="207"/>
        <end position="238"/>
    </location>
</feature>
<protein>
    <recommendedName>
        <fullName evidence="5">Secreted protein</fullName>
    </recommendedName>
</protein>
<evidence type="ECO:0008006" key="5">
    <source>
        <dbReference type="Google" id="ProtNLM"/>
    </source>
</evidence>
<organism evidence="3 4">
    <name type="scientific">Mycena chlorophos</name>
    <name type="common">Agaric fungus</name>
    <name type="synonym">Agaricus chlorophos</name>
    <dbReference type="NCBI Taxonomy" id="658473"/>
    <lineage>
        <taxon>Eukaryota</taxon>
        <taxon>Fungi</taxon>
        <taxon>Dikarya</taxon>
        <taxon>Basidiomycota</taxon>
        <taxon>Agaricomycotina</taxon>
        <taxon>Agaricomycetes</taxon>
        <taxon>Agaricomycetidae</taxon>
        <taxon>Agaricales</taxon>
        <taxon>Marasmiineae</taxon>
        <taxon>Mycenaceae</taxon>
        <taxon>Mycena</taxon>
    </lineage>
</organism>